<proteinExistence type="inferred from homology"/>
<protein>
    <recommendedName>
        <fullName evidence="7">RagB/SusD domain-containing protein</fullName>
    </recommendedName>
</protein>
<dbReference type="SUPFAM" id="SSF48452">
    <property type="entry name" value="TPR-like"/>
    <property type="match status" value="1"/>
</dbReference>
<accession>A0A8E1QYK3</accession>
<evidence type="ECO:0000256" key="5">
    <source>
        <dbReference type="ARBA" id="ARBA00023237"/>
    </source>
</evidence>
<gene>
    <name evidence="8" type="ORF">ACU52_08770</name>
</gene>
<dbReference type="AlphaFoldDB" id="A0A8E1QYK3"/>
<dbReference type="Pfam" id="PF07980">
    <property type="entry name" value="SusD_RagB"/>
    <property type="match status" value="1"/>
</dbReference>
<feature type="domain" description="RagB/SusD" evidence="7">
    <location>
        <begin position="350"/>
        <end position="517"/>
    </location>
</feature>
<keyword evidence="5" id="KW-0998">Cell outer membrane</keyword>
<dbReference type="RefSeq" id="WP_053398528.1">
    <property type="nucleotide sequence ID" value="NZ_DBFJNZ010000095.1"/>
</dbReference>
<evidence type="ECO:0000256" key="4">
    <source>
        <dbReference type="ARBA" id="ARBA00023136"/>
    </source>
</evidence>
<dbReference type="EMBL" id="LFQU01000015">
    <property type="protein sequence ID" value="KOO68324.1"/>
    <property type="molecule type" value="Genomic_DNA"/>
</dbReference>
<sequence length="534" mass="60197">MKKIFIYGLSMLMVLVSSFTLSSCIDETLPTSGVTDEQVPPTEESAEALVMGLNNQFSKIWTSSYHWSIGYAGLMIIRDIQSGELAFSPNGYQYNQWGNWYYDLYWGREYLTAQFMWQYQTGFVLAANNAIAAVDTISGTDSEKGLAGAAFAYRALIYLDMAREYEFLENDKTKPISPEGNDISGLTVPIVTEKTTEQQARNNPRAKKKDMFNFILSDLQAAEKFVPLLKISSTSVPKIDCVYGLYARLYMWMENYPMAEKYARMAIDASTSQPMTKEEALNITTGFNDATKWMWGATYSRGNVSNLMNWAAFMTSENTYGYSGPLSMGGAGVLPQIPSATYNKMSNTDWRKLMFKAPEGSSLYGKNTYCDAEIGEALEDYTSTKFRPAGGNVSDYTAGNVTAFPIMRIEEMYFIEAEAAAHQDAERGKKLLETFMLSRDTKYSFKGTSQDQIIEEIVFQKQIELWGEGQSFFDIKRLGYAVDKTTSVNIESRAQFKTTSRPAWMNWAIVRSEETNNAGVRYYNNPDPANNYAK</sequence>
<dbReference type="OrthoDB" id="1100079at2"/>
<reference evidence="8 9" key="1">
    <citation type="submission" date="2015-06" db="EMBL/GenBank/DDBJ databases">
        <title>Prevotella sp. 109, sp. nov., a novel member of the family Prevotellaceae isolated from human faeces.</title>
        <authorList>
            <person name="Shkoporov A.N."/>
            <person name="Chaplin A.V."/>
            <person name="Kafarskaia L.I."/>
            <person name="Efimov B.A."/>
        </authorList>
    </citation>
    <scope>NUCLEOTIDE SEQUENCE [LARGE SCALE GENOMIC DNA]</scope>
    <source>
        <strain evidence="8 9">109</strain>
    </source>
</reference>
<evidence type="ECO:0000256" key="1">
    <source>
        <dbReference type="ARBA" id="ARBA00004442"/>
    </source>
</evidence>
<evidence type="ECO:0000256" key="3">
    <source>
        <dbReference type="ARBA" id="ARBA00022729"/>
    </source>
</evidence>
<dbReference type="Gene3D" id="1.25.40.390">
    <property type="match status" value="1"/>
</dbReference>
<feature type="signal peptide" evidence="6">
    <location>
        <begin position="1"/>
        <end position="22"/>
    </location>
</feature>
<evidence type="ECO:0000313" key="9">
    <source>
        <dbReference type="Proteomes" id="UP000036951"/>
    </source>
</evidence>
<comment type="caution">
    <text evidence="8">The sequence shown here is derived from an EMBL/GenBank/DDBJ whole genome shotgun (WGS) entry which is preliminary data.</text>
</comment>
<organism evidence="8 9">
    <name type="scientific">Xylanibacter rarus</name>
    <dbReference type="NCBI Taxonomy" id="1676614"/>
    <lineage>
        <taxon>Bacteria</taxon>
        <taxon>Pseudomonadati</taxon>
        <taxon>Bacteroidota</taxon>
        <taxon>Bacteroidia</taxon>
        <taxon>Bacteroidales</taxon>
        <taxon>Prevotellaceae</taxon>
        <taxon>Xylanibacter</taxon>
    </lineage>
</organism>
<dbReference type="PROSITE" id="PS51257">
    <property type="entry name" value="PROKAR_LIPOPROTEIN"/>
    <property type="match status" value="1"/>
</dbReference>
<feature type="chain" id="PRO_5034574382" description="RagB/SusD domain-containing protein" evidence="6">
    <location>
        <begin position="23"/>
        <end position="534"/>
    </location>
</feature>
<evidence type="ECO:0000256" key="2">
    <source>
        <dbReference type="ARBA" id="ARBA00006275"/>
    </source>
</evidence>
<keyword evidence="9" id="KW-1185">Reference proteome</keyword>
<keyword evidence="4" id="KW-0472">Membrane</keyword>
<evidence type="ECO:0000256" key="6">
    <source>
        <dbReference type="SAM" id="SignalP"/>
    </source>
</evidence>
<comment type="similarity">
    <text evidence="2">Belongs to the SusD family.</text>
</comment>
<comment type="subcellular location">
    <subcellularLocation>
        <location evidence="1">Cell outer membrane</location>
    </subcellularLocation>
</comment>
<evidence type="ECO:0000259" key="7">
    <source>
        <dbReference type="Pfam" id="PF07980"/>
    </source>
</evidence>
<name>A0A8E1QYK3_9BACT</name>
<evidence type="ECO:0000313" key="8">
    <source>
        <dbReference type="EMBL" id="KOO68324.1"/>
    </source>
</evidence>
<dbReference type="InterPro" id="IPR011990">
    <property type="entry name" value="TPR-like_helical_dom_sf"/>
</dbReference>
<keyword evidence="3 6" id="KW-0732">Signal</keyword>
<dbReference type="GO" id="GO:0009279">
    <property type="term" value="C:cell outer membrane"/>
    <property type="evidence" value="ECO:0007669"/>
    <property type="project" value="UniProtKB-SubCell"/>
</dbReference>
<dbReference type="InterPro" id="IPR012944">
    <property type="entry name" value="SusD_RagB_dom"/>
</dbReference>
<dbReference type="Proteomes" id="UP000036951">
    <property type="component" value="Unassembled WGS sequence"/>
</dbReference>